<comment type="subcellular location">
    <subcellularLocation>
        <location evidence="1 6">Secreted</location>
    </subcellularLocation>
</comment>
<feature type="signal peptide" evidence="6">
    <location>
        <begin position="1"/>
        <end position="21"/>
    </location>
</feature>
<dbReference type="Proteomes" id="UP000029120">
    <property type="component" value="Chromosome 1"/>
</dbReference>
<name>A0A087HMU7_ARAAL</name>
<dbReference type="OMA" id="WWAKEDG"/>
<dbReference type="PANTHER" id="PTHR31232">
    <property type="match status" value="1"/>
</dbReference>
<accession>A0A087HMU7</accession>
<protein>
    <recommendedName>
        <fullName evidence="6">S-protein homolog</fullName>
    </recommendedName>
</protein>
<keyword evidence="4 6" id="KW-0964">Secreted</keyword>
<keyword evidence="3 6" id="KW-0713">Self-incompatibility</keyword>
<dbReference type="Gramene" id="KFK43449">
    <property type="protein sequence ID" value="KFK43449"/>
    <property type="gene ID" value="AALP_AA1G126700"/>
</dbReference>
<evidence type="ECO:0000313" key="7">
    <source>
        <dbReference type="EMBL" id="KFK43449.1"/>
    </source>
</evidence>
<feature type="chain" id="PRO_5025092830" description="S-protein homolog" evidence="6">
    <location>
        <begin position="22"/>
        <end position="137"/>
    </location>
</feature>
<dbReference type="AlphaFoldDB" id="A0A087HMU7"/>
<dbReference type="OrthoDB" id="1727555at2759"/>
<dbReference type="GO" id="GO:0060320">
    <property type="term" value="P:rejection of self pollen"/>
    <property type="evidence" value="ECO:0007669"/>
    <property type="project" value="UniProtKB-KW"/>
</dbReference>
<evidence type="ECO:0000256" key="6">
    <source>
        <dbReference type="RuleBase" id="RU367044"/>
    </source>
</evidence>
<evidence type="ECO:0000256" key="1">
    <source>
        <dbReference type="ARBA" id="ARBA00004613"/>
    </source>
</evidence>
<keyword evidence="8" id="KW-1185">Reference proteome</keyword>
<dbReference type="GO" id="GO:0005576">
    <property type="term" value="C:extracellular region"/>
    <property type="evidence" value="ECO:0007669"/>
    <property type="project" value="UniProtKB-SubCell"/>
</dbReference>
<organism evidence="7 8">
    <name type="scientific">Arabis alpina</name>
    <name type="common">Alpine rock-cress</name>
    <dbReference type="NCBI Taxonomy" id="50452"/>
    <lineage>
        <taxon>Eukaryota</taxon>
        <taxon>Viridiplantae</taxon>
        <taxon>Streptophyta</taxon>
        <taxon>Embryophyta</taxon>
        <taxon>Tracheophyta</taxon>
        <taxon>Spermatophyta</taxon>
        <taxon>Magnoliopsida</taxon>
        <taxon>eudicotyledons</taxon>
        <taxon>Gunneridae</taxon>
        <taxon>Pentapetalae</taxon>
        <taxon>rosids</taxon>
        <taxon>malvids</taxon>
        <taxon>Brassicales</taxon>
        <taxon>Brassicaceae</taxon>
        <taxon>Arabideae</taxon>
        <taxon>Arabis</taxon>
    </lineage>
</organism>
<evidence type="ECO:0000256" key="5">
    <source>
        <dbReference type="ARBA" id="ARBA00022729"/>
    </source>
</evidence>
<reference evidence="8" key="1">
    <citation type="journal article" date="2015" name="Nat. Plants">
        <title>Genome expansion of Arabis alpina linked with retrotransposition and reduced symmetric DNA methylation.</title>
        <authorList>
            <person name="Willing E.M."/>
            <person name="Rawat V."/>
            <person name="Mandakova T."/>
            <person name="Maumus F."/>
            <person name="James G.V."/>
            <person name="Nordstroem K.J."/>
            <person name="Becker C."/>
            <person name="Warthmann N."/>
            <person name="Chica C."/>
            <person name="Szarzynska B."/>
            <person name="Zytnicki M."/>
            <person name="Albani M.C."/>
            <person name="Kiefer C."/>
            <person name="Bergonzi S."/>
            <person name="Castaings L."/>
            <person name="Mateos J.L."/>
            <person name="Berns M.C."/>
            <person name="Bujdoso N."/>
            <person name="Piofczyk T."/>
            <person name="de Lorenzo L."/>
            <person name="Barrero-Sicilia C."/>
            <person name="Mateos I."/>
            <person name="Piednoel M."/>
            <person name="Hagmann J."/>
            <person name="Chen-Min-Tao R."/>
            <person name="Iglesias-Fernandez R."/>
            <person name="Schuster S.C."/>
            <person name="Alonso-Blanco C."/>
            <person name="Roudier F."/>
            <person name="Carbonero P."/>
            <person name="Paz-Ares J."/>
            <person name="Davis S.J."/>
            <person name="Pecinka A."/>
            <person name="Quesneville H."/>
            <person name="Colot V."/>
            <person name="Lysak M.A."/>
            <person name="Weigel D."/>
            <person name="Coupland G."/>
            <person name="Schneeberger K."/>
        </authorList>
    </citation>
    <scope>NUCLEOTIDE SEQUENCE [LARGE SCALE GENOMIC DNA]</scope>
    <source>
        <strain evidence="8">cv. Pajares</strain>
    </source>
</reference>
<sequence>MKNISIFLFVFALCTIDNVYGGNPFKGEHTTILFRNGLRWGKWLKVHCKSGNNDMGVHYLKPLEDYSFTFNDNFWGNTLFWCYLSQGSDYRKTINFEAYKQDKGKPHGGSYNWWAKEDGIYHSNFVDFKLTRVYAWN</sequence>
<evidence type="ECO:0000256" key="2">
    <source>
        <dbReference type="ARBA" id="ARBA00005581"/>
    </source>
</evidence>
<evidence type="ECO:0000256" key="3">
    <source>
        <dbReference type="ARBA" id="ARBA00022471"/>
    </source>
</evidence>
<evidence type="ECO:0000256" key="4">
    <source>
        <dbReference type="ARBA" id="ARBA00022525"/>
    </source>
</evidence>
<evidence type="ECO:0000313" key="8">
    <source>
        <dbReference type="Proteomes" id="UP000029120"/>
    </source>
</evidence>
<dbReference type="PANTHER" id="PTHR31232:SF26">
    <property type="entry name" value="S-PROTEIN HOMOLOG-RELATED"/>
    <property type="match status" value="1"/>
</dbReference>
<comment type="similarity">
    <text evidence="2 6">Belongs to the plant self-incompatibility (S1) protein family.</text>
</comment>
<proteinExistence type="inferred from homology"/>
<dbReference type="Pfam" id="PF05938">
    <property type="entry name" value="Self-incomp_S1"/>
    <property type="match status" value="1"/>
</dbReference>
<gene>
    <name evidence="7" type="ordered locus">AALP_Aa1g126700</name>
</gene>
<dbReference type="InterPro" id="IPR010264">
    <property type="entry name" value="Self-incomp_S1"/>
</dbReference>
<dbReference type="EMBL" id="CM002869">
    <property type="protein sequence ID" value="KFK43449.1"/>
    <property type="molecule type" value="Genomic_DNA"/>
</dbReference>
<keyword evidence="5 6" id="KW-0732">Signal</keyword>